<dbReference type="PANTHER" id="PTHR32024:SF2">
    <property type="entry name" value="TRK SYSTEM POTASSIUM UPTAKE PROTEIN TRKG-RELATED"/>
    <property type="match status" value="1"/>
</dbReference>
<evidence type="ECO:0000256" key="12">
    <source>
        <dbReference type="PIRSR" id="PIRSR006247-1"/>
    </source>
</evidence>
<feature type="binding site" evidence="12">
    <location>
        <position position="112"/>
    </location>
    <ligand>
        <name>K(+)</name>
        <dbReference type="ChEBI" id="CHEBI:29103"/>
    </ligand>
</feature>
<dbReference type="AlphaFoldDB" id="A0A1Q6R2G0"/>
<feature type="binding site" evidence="12">
    <location>
        <position position="220"/>
    </location>
    <ligand>
        <name>K(+)</name>
        <dbReference type="ChEBI" id="CHEBI:29103"/>
    </ligand>
</feature>
<keyword evidence="9 13" id="KW-1133">Transmembrane helix</keyword>
<evidence type="ECO:0000313" key="14">
    <source>
        <dbReference type="EMBL" id="OLA36565.1"/>
    </source>
</evidence>
<reference evidence="14 15" key="1">
    <citation type="journal article" date="2016" name="Nat. Biotechnol.">
        <title>Measurement of bacterial replication rates in microbial communities.</title>
        <authorList>
            <person name="Brown C.T."/>
            <person name="Olm M.R."/>
            <person name="Thomas B.C."/>
            <person name="Banfield J.F."/>
        </authorList>
    </citation>
    <scope>NUCLEOTIDE SEQUENCE [LARGE SCALE GENOMIC DNA]</scope>
    <source>
        <strain evidence="14">46_33</strain>
    </source>
</reference>
<dbReference type="InterPro" id="IPR003445">
    <property type="entry name" value="Cat_transpt"/>
</dbReference>
<keyword evidence="12" id="KW-0479">Metal-binding</keyword>
<dbReference type="InterPro" id="IPR004772">
    <property type="entry name" value="TrkH"/>
</dbReference>
<feature type="transmembrane region" description="Helical" evidence="13">
    <location>
        <begin position="7"/>
        <end position="27"/>
    </location>
</feature>
<feature type="transmembrane region" description="Helical" evidence="13">
    <location>
        <begin position="182"/>
        <end position="202"/>
    </location>
</feature>
<comment type="caution">
    <text evidence="14">The sequence shown here is derived from an EMBL/GenBank/DDBJ whole genome shotgun (WGS) entry which is preliminary data.</text>
</comment>
<protein>
    <recommendedName>
        <fullName evidence="16">Potassium transporter KefA</fullName>
    </recommendedName>
</protein>
<evidence type="ECO:0000256" key="3">
    <source>
        <dbReference type="ARBA" id="ARBA00022448"/>
    </source>
</evidence>
<evidence type="ECO:0000256" key="7">
    <source>
        <dbReference type="ARBA" id="ARBA00022692"/>
    </source>
</evidence>
<evidence type="ECO:0000256" key="8">
    <source>
        <dbReference type="ARBA" id="ARBA00022958"/>
    </source>
</evidence>
<dbReference type="EMBL" id="MNTG01000044">
    <property type="protein sequence ID" value="OLA36565.1"/>
    <property type="molecule type" value="Genomic_DNA"/>
</dbReference>
<comment type="subcellular location">
    <subcellularLocation>
        <location evidence="1">Cell inner membrane</location>
        <topology evidence="1">Multi-pass membrane protein</topology>
    </subcellularLocation>
</comment>
<feature type="transmembrane region" description="Helical" evidence="13">
    <location>
        <begin position="275"/>
        <end position="296"/>
    </location>
</feature>
<feature type="binding site" evidence="12">
    <location>
        <position position="316"/>
    </location>
    <ligand>
        <name>K(+)</name>
        <dbReference type="ChEBI" id="CHEBI:29103"/>
    </ligand>
</feature>
<sequence>MNAKVIIYLLGKISAGLAIAQLLPLLMSVVYGEYATSRSFIFSIAVAVILAGIFDYYGDGRGARNLSVREGIGTVFFSWLLAAALGALPYCFDGILNPAAAYFESMSGLTTTGATAIANLDIVSRSLLLWRTLTHWIGGIGIIVLFVALLPQIAGGAVYLFNAEVSGFSNSRILPRIRTTAVALFYIYLLFTIILTGMLAILGMSTYDAVNHACSAIATGGFSTYNDSIAHFHSAGIEIVTGLFMILAAGNFALYYQVTQIGLKVLWHDLEFKSYIVLLTIFTVLISINIIMVNGYSVADGVREAFFQVASFGSTTGYVSADYDQWPSFSKLMLAVTFLTGGCAGSTAGGIKVCRFIVLLKTVMAELRRTMHPQMLLNVYYAKRRLPTETIINVSRFFFVYVLVIAILTMLLCLSGVDVDEAVFGVASCISSVGPAFGSIGATGNYAGVTGMGQLTLALAMLLGRLELFTVLALLRGEYWRSSKRW</sequence>
<keyword evidence="11 13" id="KW-0472">Membrane</keyword>
<accession>A0A1Q6R2G0</accession>
<dbReference type="STRING" id="626940.BHW43_09650"/>
<evidence type="ECO:0000256" key="6">
    <source>
        <dbReference type="ARBA" id="ARBA00022538"/>
    </source>
</evidence>
<feature type="binding site" evidence="12">
    <location>
        <position position="111"/>
    </location>
    <ligand>
        <name>K(+)</name>
        <dbReference type="ChEBI" id="CHEBI:29103"/>
    </ligand>
</feature>
<evidence type="ECO:0000256" key="9">
    <source>
        <dbReference type="ARBA" id="ARBA00022989"/>
    </source>
</evidence>
<evidence type="ECO:0000256" key="4">
    <source>
        <dbReference type="ARBA" id="ARBA00022475"/>
    </source>
</evidence>
<evidence type="ECO:0008006" key="16">
    <source>
        <dbReference type="Google" id="ProtNLM"/>
    </source>
</evidence>
<keyword evidence="5" id="KW-0997">Cell inner membrane</keyword>
<feature type="binding site" evidence="12">
    <location>
        <position position="433"/>
    </location>
    <ligand>
        <name>K(+)</name>
        <dbReference type="ChEBI" id="CHEBI:29103"/>
    </ligand>
</feature>
<evidence type="ECO:0000256" key="13">
    <source>
        <dbReference type="SAM" id="Phobius"/>
    </source>
</evidence>
<proteinExistence type="inferred from homology"/>
<organism evidence="14 15">
    <name type="scientific">Phascolarctobacterium succinatutens</name>
    <dbReference type="NCBI Taxonomy" id="626940"/>
    <lineage>
        <taxon>Bacteria</taxon>
        <taxon>Bacillati</taxon>
        <taxon>Bacillota</taxon>
        <taxon>Negativicutes</taxon>
        <taxon>Acidaminococcales</taxon>
        <taxon>Acidaminococcaceae</taxon>
        <taxon>Phascolarctobacterium</taxon>
    </lineage>
</organism>
<dbReference type="GO" id="GO:0046872">
    <property type="term" value="F:metal ion binding"/>
    <property type="evidence" value="ECO:0007669"/>
    <property type="project" value="UniProtKB-KW"/>
</dbReference>
<dbReference type="GO" id="GO:0015379">
    <property type="term" value="F:potassium:chloride symporter activity"/>
    <property type="evidence" value="ECO:0007669"/>
    <property type="project" value="InterPro"/>
</dbReference>
<comment type="similarity">
    <text evidence="2">Belongs to the TrkH potassium transport family.</text>
</comment>
<gene>
    <name evidence="14" type="ORF">BHW43_09650</name>
</gene>
<evidence type="ECO:0000256" key="2">
    <source>
        <dbReference type="ARBA" id="ARBA00009137"/>
    </source>
</evidence>
<feature type="transmembrane region" description="Helical" evidence="13">
    <location>
        <begin position="332"/>
        <end position="360"/>
    </location>
</feature>
<keyword evidence="6" id="KW-0633">Potassium transport</keyword>
<keyword evidence="8 12" id="KW-0630">Potassium</keyword>
<dbReference type="PIRSF" id="PIRSF006247">
    <property type="entry name" value="TrkH"/>
    <property type="match status" value="1"/>
</dbReference>
<name>A0A1Q6R2G0_9FIRM</name>
<feature type="transmembrane region" description="Helical" evidence="13">
    <location>
        <begin position="394"/>
        <end position="417"/>
    </location>
</feature>
<evidence type="ECO:0000256" key="1">
    <source>
        <dbReference type="ARBA" id="ARBA00004429"/>
    </source>
</evidence>
<dbReference type="PANTHER" id="PTHR32024">
    <property type="entry name" value="TRK SYSTEM POTASSIUM UPTAKE PROTEIN TRKG-RELATED"/>
    <property type="match status" value="1"/>
</dbReference>
<keyword evidence="4" id="KW-1003">Cell membrane</keyword>
<feature type="binding site" evidence="12">
    <location>
        <position position="315"/>
    </location>
    <ligand>
        <name>K(+)</name>
        <dbReference type="ChEBI" id="CHEBI:29103"/>
    </ligand>
</feature>
<evidence type="ECO:0000313" key="15">
    <source>
        <dbReference type="Proteomes" id="UP000186777"/>
    </source>
</evidence>
<keyword evidence="10" id="KW-0406">Ion transport</keyword>
<keyword evidence="3" id="KW-0813">Transport</keyword>
<evidence type="ECO:0000256" key="11">
    <source>
        <dbReference type="ARBA" id="ARBA00023136"/>
    </source>
</evidence>
<dbReference type="Pfam" id="PF02386">
    <property type="entry name" value="TrkH"/>
    <property type="match status" value="1"/>
</dbReference>
<evidence type="ECO:0000256" key="10">
    <source>
        <dbReference type="ARBA" id="ARBA00023065"/>
    </source>
</evidence>
<keyword evidence="7 13" id="KW-0812">Transmembrane</keyword>
<feature type="transmembrane region" description="Helical" evidence="13">
    <location>
        <begin position="39"/>
        <end position="58"/>
    </location>
</feature>
<feature type="transmembrane region" description="Helical" evidence="13">
    <location>
        <begin position="232"/>
        <end position="254"/>
    </location>
</feature>
<evidence type="ECO:0000256" key="5">
    <source>
        <dbReference type="ARBA" id="ARBA00022519"/>
    </source>
</evidence>
<feature type="transmembrane region" description="Helical" evidence="13">
    <location>
        <begin position="455"/>
        <end position="475"/>
    </location>
</feature>
<dbReference type="RefSeq" id="WP_303680384.1">
    <property type="nucleotide sequence ID" value="NZ_DBGEAD010000014.1"/>
</dbReference>
<dbReference type="GO" id="GO:0005886">
    <property type="term" value="C:plasma membrane"/>
    <property type="evidence" value="ECO:0007669"/>
    <property type="project" value="UniProtKB-SubCell"/>
</dbReference>
<feature type="transmembrane region" description="Helical" evidence="13">
    <location>
        <begin position="70"/>
        <end position="90"/>
    </location>
</feature>
<feature type="transmembrane region" description="Helical" evidence="13">
    <location>
        <begin position="136"/>
        <end position="161"/>
    </location>
</feature>
<dbReference type="Proteomes" id="UP000186777">
    <property type="component" value="Unassembled WGS sequence"/>
</dbReference>